<proteinExistence type="predicted"/>
<dbReference type="Proteomes" id="UP000503311">
    <property type="component" value="Segment"/>
</dbReference>
<evidence type="ECO:0000313" key="1">
    <source>
        <dbReference type="EMBL" id="QIG62023.1"/>
    </source>
</evidence>
<sequence length="74" mass="8876">MSLLKQSEETKMICTGKVYFDKHGNEYELIFTDDGDFMYDGCDQFIEVRESDYSEGAYYDRNDVRRFFTKEKPE</sequence>
<dbReference type="EMBL" id="MT023084">
    <property type="protein sequence ID" value="QIG62023.1"/>
    <property type="molecule type" value="Genomic_DNA"/>
</dbReference>
<name>A0A6G6XU53_9CAUD</name>
<evidence type="ECO:0000313" key="2">
    <source>
        <dbReference type="Proteomes" id="UP000503311"/>
    </source>
</evidence>
<reference evidence="1 2" key="1">
    <citation type="submission" date="2020-01" db="EMBL/GenBank/DDBJ databases">
        <authorList>
            <person name="Zhang L."/>
            <person name="Jia K."/>
            <person name="Liu Z."/>
        </authorList>
    </citation>
    <scope>NUCLEOTIDE SEQUENCE [LARGE SCALE GENOMIC DNA]</scope>
</reference>
<protein>
    <submittedName>
        <fullName evidence="1">Uncharacterized protein</fullName>
    </submittedName>
</protein>
<organism evidence="1 2">
    <name type="scientific">Citrobacter phage IME-JL8</name>
    <dbReference type="NCBI Taxonomy" id="2709754"/>
    <lineage>
        <taxon>Viruses</taxon>
        <taxon>Duplodnaviria</taxon>
        <taxon>Heunggongvirae</taxon>
        <taxon>Uroviricota</taxon>
        <taxon>Caudoviricetes</taxon>
        <taxon>Drexlerviridae</taxon>
        <taxon>Tunavirinae</taxon>
        <taxon>Sertoctavirus</taxon>
        <taxon>Sertoctavirus SRT8</taxon>
    </lineage>
</organism>
<accession>A0A6G6XU53</accession>